<dbReference type="EMBL" id="VIWY01000008">
    <property type="protein sequence ID" value="TWG09298.1"/>
    <property type="molecule type" value="Genomic_DNA"/>
</dbReference>
<dbReference type="CDD" id="cd06464">
    <property type="entry name" value="ACD_sHsps-like"/>
    <property type="match status" value="1"/>
</dbReference>
<dbReference type="PANTHER" id="PTHR11527">
    <property type="entry name" value="HEAT-SHOCK PROTEIN 20 FAMILY MEMBER"/>
    <property type="match status" value="1"/>
</dbReference>
<dbReference type="AlphaFoldDB" id="A0A561VCG4"/>
<evidence type="ECO:0000313" key="4">
    <source>
        <dbReference type="EMBL" id="TWG09298.1"/>
    </source>
</evidence>
<dbReference type="Proteomes" id="UP000320239">
    <property type="component" value="Unassembled WGS sequence"/>
</dbReference>
<dbReference type="InterPro" id="IPR002068">
    <property type="entry name" value="A-crystallin/Hsp20_dom"/>
</dbReference>
<comment type="caution">
    <text evidence="4">The sequence shown here is derived from an EMBL/GenBank/DDBJ whole genome shotgun (WGS) entry which is preliminary data.</text>
</comment>
<proteinExistence type="inferred from homology"/>
<protein>
    <submittedName>
        <fullName evidence="4">HSP20 family protein</fullName>
    </submittedName>
</protein>
<feature type="domain" description="SHSP" evidence="3">
    <location>
        <begin position="40"/>
        <end position="150"/>
    </location>
</feature>
<dbReference type="InterPro" id="IPR008978">
    <property type="entry name" value="HSP20-like_chaperone"/>
</dbReference>
<sequence length="150" mass="16211">MAESMIPADGAPAGPWDPWRQVQDLQSRFDELFDGAFGALGGGGWRSPADLTETFEAYVIELDVPGLRADDLTIESSGAELRVRGGTAGRPRGGWSRGRTRRIGRFAYRISLPADADPDRITAELADGVLTIRVAKRDTAGPRRIEITTG</sequence>
<evidence type="ECO:0000259" key="3">
    <source>
        <dbReference type="PROSITE" id="PS01031"/>
    </source>
</evidence>
<evidence type="ECO:0000313" key="5">
    <source>
        <dbReference type="Proteomes" id="UP000320239"/>
    </source>
</evidence>
<dbReference type="RefSeq" id="WP_122982197.1">
    <property type="nucleotide sequence ID" value="NZ_VIWY01000008.1"/>
</dbReference>
<name>A0A561VCG4_ACTTI</name>
<comment type="similarity">
    <text evidence="1 2">Belongs to the small heat shock protein (HSP20) family.</text>
</comment>
<gene>
    <name evidence="4" type="ORF">FHX34_10813</name>
</gene>
<evidence type="ECO:0000256" key="1">
    <source>
        <dbReference type="PROSITE-ProRule" id="PRU00285"/>
    </source>
</evidence>
<dbReference type="SUPFAM" id="SSF49764">
    <property type="entry name" value="HSP20-like chaperones"/>
    <property type="match status" value="1"/>
</dbReference>
<evidence type="ECO:0000256" key="2">
    <source>
        <dbReference type="RuleBase" id="RU003616"/>
    </source>
</evidence>
<dbReference type="PROSITE" id="PS01031">
    <property type="entry name" value="SHSP"/>
    <property type="match status" value="1"/>
</dbReference>
<keyword evidence="5" id="KW-1185">Reference proteome</keyword>
<accession>A0A561VCG4</accession>
<dbReference type="InterPro" id="IPR031107">
    <property type="entry name" value="Small_HSP"/>
</dbReference>
<organism evidence="4 5">
    <name type="scientific">Actinoplanes teichomyceticus</name>
    <dbReference type="NCBI Taxonomy" id="1867"/>
    <lineage>
        <taxon>Bacteria</taxon>
        <taxon>Bacillati</taxon>
        <taxon>Actinomycetota</taxon>
        <taxon>Actinomycetes</taxon>
        <taxon>Micromonosporales</taxon>
        <taxon>Micromonosporaceae</taxon>
        <taxon>Actinoplanes</taxon>
    </lineage>
</organism>
<dbReference type="OrthoDB" id="9809760at2"/>
<dbReference type="Pfam" id="PF00011">
    <property type="entry name" value="HSP20"/>
    <property type="match status" value="1"/>
</dbReference>
<reference evidence="4 5" key="1">
    <citation type="submission" date="2019-06" db="EMBL/GenBank/DDBJ databases">
        <title>Sequencing the genomes of 1000 actinobacteria strains.</title>
        <authorList>
            <person name="Klenk H.-P."/>
        </authorList>
    </citation>
    <scope>NUCLEOTIDE SEQUENCE [LARGE SCALE GENOMIC DNA]</scope>
    <source>
        <strain evidence="4 5">DSM 43866</strain>
    </source>
</reference>
<dbReference type="Gene3D" id="2.60.40.790">
    <property type="match status" value="1"/>
</dbReference>